<evidence type="ECO:0000313" key="2">
    <source>
        <dbReference type="EMBL" id="GFY47549.1"/>
    </source>
</evidence>
<dbReference type="EMBL" id="BMAV01005999">
    <property type="protein sequence ID" value="GFY47549.1"/>
    <property type="molecule type" value="Genomic_DNA"/>
</dbReference>
<dbReference type="Proteomes" id="UP000886998">
    <property type="component" value="Unassembled WGS sequence"/>
</dbReference>
<evidence type="ECO:0000256" key="1">
    <source>
        <dbReference type="SAM" id="Phobius"/>
    </source>
</evidence>
<comment type="caution">
    <text evidence="2">The sequence shown here is derived from an EMBL/GenBank/DDBJ whole genome shotgun (WGS) entry which is preliminary data.</text>
</comment>
<name>A0A8X6X7Q5_9ARAC</name>
<feature type="transmembrane region" description="Helical" evidence="1">
    <location>
        <begin position="50"/>
        <end position="68"/>
    </location>
</feature>
<sequence>MNLDVSNESGYHSFIEDAIPVHFQPVQRVVGSRMARILLRLDNATTQVKLIFLVLGLNACILIALLVSPSSGHIFVLTGVVIGSLIAAIYSLIKWRIRKLNSLRIAMERRMV</sequence>
<organism evidence="2 3">
    <name type="scientific">Trichonephila inaurata madagascariensis</name>
    <dbReference type="NCBI Taxonomy" id="2747483"/>
    <lineage>
        <taxon>Eukaryota</taxon>
        <taxon>Metazoa</taxon>
        <taxon>Ecdysozoa</taxon>
        <taxon>Arthropoda</taxon>
        <taxon>Chelicerata</taxon>
        <taxon>Arachnida</taxon>
        <taxon>Araneae</taxon>
        <taxon>Araneomorphae</taxon>
        <taxon>Entelegynae</taxon>
        <taxon>Araneoidea</taxon>
        <taxon>Nephilidae</taxon>
        <taxon>Trichonephila</taxon>
        <taxon>Trichonephila inaurata</taxon>
    </lineage>
</organism>
<feature type="transmembrane region" description="Helical" evidence="1">
    <location>
        <begin position="74"/>
        <end position="93"/>
    </location>
</feature>
<dbReference type="AlphaFoldDB" id="A0A8X6X7Q5"/>
<reference evidence="2" key="1">
    <citation type="submission" date="2020-08" db="EMBL/GenBank/DDBJ databases">
        <title>Multicomponent nature underlies the extraordinary mechanical properties of spider dragline silk.</title>
        <authorList>
            <person name="Kono N."/>
            <person name="Nakamura H."/>
            <person name="Mori M."/>
            <person name="Yoshida Y."/>
            <person name="Ohtoshi R."/>
            <person name="Malay A.D."/>
            <person name="Moran D.A.P."/>
            <person name="Tomita M."/>
            <person name="Numata K."/>
            <person name="Arakawa K."/>
        </authorList>
    </citation>
    <scope>NUCLEOTIDE SEQUENCE</scope>
</reference>
<keyword evidence="1" id="KW-0812">Transmembrane</keyword>
<protein>
    <submittedName>
        <fullName evidence="2">Uncharacterized protein</fullName>
    </submittedName>
</protein>
<gene>
    <name evidence="2" type="ORF">TNIN_95791</name>
</gene>
<evidence type="ECO:0000313" key="3">
    <source>
        <dbReference type="Proteomes" id="UP000886998"/>
    </source>
</evidence>
<keyword evidence="1" id="KW-1133">Transmembrane helix</keyword>
<keyword evidence="3" id="KW-1185">Reference proteome</keyword>
<accession>A0A8X6X7Q5</accession>
<proteinExistence type="predicted"/>
<keyword evidence="1" id="KW-0472">Membrane</keyword>